<proteinExistence type="predicted"/>
<dbReference type="Gene3D" id="3.90.1300.10">
    <property type="entry name" value="Amidase signature (AS) domain"/>
    <property type="match status" value="1"/>
</dbReference>
<keyword evidence="3" id="KW-1185">Reference proteome</keyword>
<evidence type="ECO:0000313" key="2">
    <source>
        <dbReference type="EMBL" id="WQQ27557.1"/>
    </source>
</evidence>
<feature type="domain" description="Amidase" evidence="1">
    <location>
        <begin position="53"/>
        <end position="439"/>
    </location>
</feature>
<dbReference type="InterPro" id="IPR023631">
    <property type="entry name" value="Amidase_dom"/>
</dbReference>
<gene>
    <name evidence="2" type="ORF">SHK19_04825</name>
</gene>
<dbReference type="Pfam" id="PF01425">
    <property type="entry name" value="Amidase"/>
    <property type="match status" value="1"/>
</dbReference>
<protein>
    <submittedName>
        <fullName evidence="2">Amidase family protein</fullName>
    </submittedName>
</protein>
<dbReference type="PANTHER" id="PTHR11895">
    <property type="entry name" value="TRANSAMIDASE"/>
    <property type="match status" value="1"/>
</dbReference>
<dbReference type="EMBL" id="CP141059">
    <property type="protein sequence ID" value="WQQ27557.1"/>
    <property type="molecule type" value="Genomic_DNA"/>
</dbReference>
<reference evidence="3" key="1">
    <citation type="submission" date="2023-12" db="EMBL/GenBank/DDBJ databases">
        <title>Novel species in genus Nocardioides.</title>
        <authorList>
            <person name="Zhou H."/>
        </authorList>
    </citation>
    <scope>NUCLEOTIDE SEQUENCE [LARGE SCALE GENOMIC DNA]</scope>
    <source>
        <strain evidence="3">HM61</strain>
    </source>
</reference>
<dbReference type="Proteomes" id="UP001327225">
    <property type="component" value="Chromosome"/>
</dbReference>
<dbReference type="SUPFAM" id="SSF75304">
    <property type="entry name" value="Amidase signature (AS) enzymes"/>
    <property type="match status" value="1"/>
</dbReference>
<accession>A0ABZ0ZV86</accession>
<dbReference type="InterPro" id="IPR036928">
    <property type="entry name" value="AS_sf"/>
</dbReference>
<sequence length="453" mass="47119">MSVPLDVAAASLEAWAGASDHRRDAGLQEAGRQAARAAETHGAFITVAQDVGSPSAGELRGVPIAVKDNIDVVGLPTTAGSPLLRGYLPEVDASVVAALKEAGAVVVGKTNMHELAFGITSNNAEFGPVRNPVDRSRVAGGSSGGSAAAVALGVVPVSLGTDTGGSVTIPAAFCGVVGFRPTTGRYPGDGVVNLSWTRDSVGIHGRTVRDVRALDRVIVRDADEDGTPLNRLVLGVPRSRYEGLDERVAAACEQGLEALAASGVQLVDVEVPDDLQIGNGAGLGMVLFEAERTIRWRAAGSEGGERFRTFADIVEHVASPDVRRLAEMIVSEPFAPESYEQARRSRLSLRRGYADMFRTTGVHALVAPAVPVTAPPIGADDVIDVNGEELPTFPTITRNTAPGTVAGVPMLTLPLGRLPTALPVALTFEGAFASDVELLAVGERLEQVLLQRG</sequence>
<dbReference type="InterPro" id="IPR000120">
    <property type="entry name" value="Amidase"/>
</dbReference>
<name>A0ABZ0ZV86_9ACTN</name>
<dbReference type="PANTHER" id="PTHR11895:SF151">
    <property type="entry name" value="GLUTAMYL-TRNA(GLN) AMIDOTRANSFERASE SUBUNIT A"/>
    <property type="match status" value="1"/>
</dbReference>
<organism evidence="2 3">
    <name type="scientific">Nocardioides bizhenqiangii</name>
    <dbReference type="NCBI Taxonomy" id="3095076"/>
    <lineage>
        <taxon>Bacteria</taxon>
        <taxon>Bacillati</taxon>
        <taxon>Actinomycetota</taxon>
        <taxon>Actinomycetes</taxon>
        <taxon>Propionibacteriales</taxon>
        <taxon>Nocardioidaceae</taxon>
        <taxon>Nocardioides</taxon>
    </lineage>
</organism>
<dbReference type="RefSeq" id="WP_322456636.1">
    <property type="nucleotide sequence ID" value="NZ_CP141059.1"/>
</dbReference>
<evidence type="ECO:0000313" key="3">
    <source>
        <dbReference type="Proteomes" id="UP001327225"/>
    </source>
</evidence>
<evidence type="ECO:0000259" key="1">
    <source>
        <dbReference type="Pfam" id="PF01425"/>
    </source>
</evidence>